<keyword evidence="1" id="KW-0812">Transmembrane</keyword>
<keyword evidence="5" id="KW-1185">Reference proteome</keyword>
<dbReference type="InterPro" id="IPR052354">
    <property type="entry name" value="Cell_Wall_Dynamics_Protein"/>
</dbReference>
<dbReference type="InterPro" id="IPR003646">
    <property type="entry name" value="SH3-like_bac-type"/>
</dbReference>
<evidence type="ECO:0000256" key="2">
    <source>
        <dbReference type="SAM" id="SignalP"/>
    </source>
</evidence>
<dbReference type="PANTHER" id="PTHR34408">
    <property type="entry name" value="FAMILY PROTEIN, PUTATIVE-RELATED"/>
    <property type="match status" value="1"/>
</dbReference>
<evidence type="ECO:0000256" key="1">
    <source>
        <dbReference type="SAM" id="Phobius"/>
    </source>
</evidence>
<dbReference type="SMART" id="SM00287">
    <property type="entry name" value="SH3b"/>
    <property type="match status" value="1"/>
</dbReference>
<organism evidence="4 5">
    <name type="scientific">Phocaeicola plebeius</name>
    <dbReference type="NCBI Taxonomy" id="310297"/>
    <lineage>
        <taxon>Bacteria</taxon>
        <taxon>Pseudomonadati</taxon>
        <taxon>Bacteroidota</taxon>
        <taxon>Bacteroidia</taxon>
        <taxon>Bacteroidales</taxon>
        <taxon>Bacteroidaceae</taxon>
        <taxon>Phocaeicola</taxon>
    </lineage>
</organism>
<reference evidence="4 5" key="1">
    <citation type="submission" date="2018-08" db="EMBL/GenBank/DDBJ databases">
        <title>A genome reference for cultivated species of the human gut microbiota.</title>
        <authorList>
            <person name="Zou Y."/>
            <person name="Xue W."/>
            <person name="Luo G."/>
        </authorList>
    </citation>
    <scope>NUCLEOTIDE SEQUENCE [LARGE SCALE GENOMIC DNA]</scope>
    <source>
        <strain evidence="4 5">TF10-3AC</strain>
    </source>
</reference>
<proteinExistence type="predicted"/>
<feature type="signal peptide" evidence="2">
    <location>
        <begin position="1"/>
        <end position="20"/>
    </location>
</feature>
<dbReference type="PROSITE" id="PS51781">
    <property type="entry name" value="SH3B"/>
    <property type="match status" value="1"/>
</dbReference>
<keyword evidence="1" id="KW-0472">Membrane</keyword>
<gene>
    <name evidence="4" type="ORF">DXD04_07110</name>
</gene>
<accession>A0A3E4N3R0</accession>
<feature type="transmembrane region" description="Helical" evidence="1">
    <location>
        <begin position="191"/>
        <end position="219"/>
    </location>
</feature>
<feature type="domain" description="SH3b" evidence="3">
    <location>
        <begin position="17"/>
        <end position="87"/>
    </location>
</feature>
<dbReference type="SUPFAM" id="SSF56399">
    <property type="entry name" value="ADP-ribosylation"/>
    <property type="match status" value="1"/>
</dbReference>
<dbReference type="RefSeq" id="WP_117672136.1">
    <property type="nucleotide sequence ID" value="NZ_CABOGR010000011.1"/>
</dbReference>
<feature type="chain" id="PRO_5017773744" evidence="2">
    <location>
        <begin position="21"/>
        <end position="455"/>
    </location>
</feature>
<comment type="caution">
    <text evidence="4">The sequence shown here is derived from an EMBL/GenBank/DDBJ whole genome shotgun (WGS) entry which is preliminary data.</text>
</comment>
<evidence type="ECO:0000313" key="4">
    <source>
        <dbReference type="EMBL" id="RGK56276.1"/>
    </source>
</evidence>
<name>A0A3E4N3R0_9BACT</name>
<evidence type="ECO:0000259" key="3">
    <source>
        <dbReference type="PROSITE" id="PS51781"/>
    </source>
</evidence>
<evidence type="ECO:0000313" key="5">
    <source>
        <dbReference type="Proteomes" id="UP000260862"/>
    </source>
</evidence>
<dbReference type="SUPFAM" id="SSF50044">
    <property type="entry name" value="SH3-domain"/>
    <property type="match status" value="1"/>
</dbReference>
<dbReference type="InterPro" id="IPR036028">
    <property type="entry name" value="SH3-like_dom_sf"/>
</dbReference>
<keyword evidence="2" id="KW-0732">Signal</keyword>
<dbReference type="Gene3D" id="2.30.30.40">
    <property type="entry name" value="SH3 Domains"/>
    <property type="match status" value="1"/>
</dbReference>
<dbReference type="EMBL" id="QSQT01000011">
    <property type="protein sequence ID" value="RGK56276.1"/>
    <property type="molecule type" value="Genomic_DNA"/>
</dbReference>
<feature type="transmembrane region" description="Helical" evidence="1">
    <location>
        <begin position="111"/>
        <end position="133"/>
    </location>
</feature>
<sequence>MKRFIYIFIMLLWMISYATAQESLPCRGTATTVLNVRSGPGISYARVGQLSRGQEVNVIQKSSNNWVQIEFGSQRGYAYSKYLKFSPLPQKANSPPAKSYSGSSSWSFWSVVWNIITWGLGIYLGLVVLYWLLKILIISYFIVSACLTFTFRMLSLPFFFLNALQRYLAKPWFIFFKKNRFSNATNENLRFIFYFLQFPFYVLLFPLRIVNAVFFNLLVHCSFEMFNYVMEVILPSEDKEGHDDFIRWILFLPYRIIKYVVWHGSLTIIESAIWTVIEVFLPTLTLFHGTSNDAAESIVACPNRGSYRGRDVGIWRVGGGNYAGNGIYFAPARSTARHYSAGAIIVCRVTLGSTLDLGMAPYHVYYQCGKPNALEATRWGLENNYVTGEWWRPDEGWWEYCMYDWQNRYNYSWRIRPLYVIDLDSGYIQRIPGGMCHWLFRKMVIMDLLNSMLGD</sequence>
<dbReference type="Gene3D" id="3.90.228.10">
    <property type="match status" value="1"/>
</dbReference>
<dbReference type="Proteomes" id="UP000260862">
    <property type="component" value="Unassembled WGS sequence"/>
</dbReference>
<dbReference type="AlphaFoldDB" id="A0A3E4N3R0"/>
<dbReference type="PANTHER" id="PTHR34408:SF1">
    <property type="entry name" value="GLYCOSYL HYDROLASE FAMILY 19 DOMAIN-CONTAINING PROTEIN HI_1415"/>
    <property type="match status" value="1"/>
</dbReference>
<protein>
    <submittedName>
        <fullName evidence="4">SH3 domain-containing protein</fullName>
    </submittedName>
</protein>
<dbReference type="Pfam" id="PF08239">
    <property type="entry name" value="SH3_3"/>
    <property type="match status" value="1"/>
</dbReference>
<keyword evidence="1" id="KW-1133">Transmembrane helix</keyword>
<feature type="transmembrane region" description="Helical" evidence="1">
    <location>
        <begin position="140"/>
        <end position="161"/>
    </location>
</feature>